<dbReference type="AlphaFoldDB" id="A0A0E0F406"/>
<evidence type="ECO:0000256" key="1">
    <source>
        <dbReference type="SAM" id="MobiDB-lite"/>
    </source>
</evidence>
<sequence>MVVHSIQHIAQAIRPSTMGTSKRVPAHGHRRSVRLPSPSRGARPPAEGRISLRSSIAFHGATVLGDALGDIVA</sequence>
<evidence type="ECO:0000313" key="2">
    <source>
        <dbReference type="EnsemblPlants" id="OMERI11G06570.1"/>
    </source>
</evidence>
<reference evidence="2" key="2">
    <citation type="submission" date="2018-05" db="EMBL/GenBank/DDBJ databases">
        <title>OmerRS3 (Oryza meridionalis Reference Sequence Version 3).</title>
        <authorList>
            <person name="Zhang J."/>
            <person name="Kudrna D."/>
            <person name="Lee S."/>
            <person name="Talag J."/>
            <person name="Welchert J."/>
            <person name="Wing R.A."/>
        </authorList>
    </citation>
    <scope>NUCLEOTIDE SEQUENCE [LARGE SCALE GENOMIC DNA]</scope>
    <source>
        <strain evidence="2">cv. OR44</strain>
    </source>
</reference>
<dbReference type="HOGENOM" id="CLU_2708946_0_0_1"/>
<dbReference type="Proteomes" id="UP000008021">
    <property type="component" value="Chromosome 11"/>
</dbReference>
<dbReference type="EnsemblPlants" id="OMERI11G06570.1">
    <property type="protein sequence ID" value="OMERI11G06570.1"/>
    <property type="gene ID" value="OMERI11G06570"/>
</dbReference>
<dbReference type="Gramene" id="OMERI11G06570.1">
    <property type="protein sequence ID" value="OMERI11G06570.1"/>
    <property type="gene ID" value="OMERI11G06570"/>
</dbReference>
<keyword evidence="3" id="KW-1185">Reference proteome</keyword>
<accession>A0A0E0F406</accession>
<feature type="compositionally biased region" description="Basic residues" evidence="1">
    <location>
        <begin position="24"/>
        <end position="33"/>
    </location>
</feature>
<proteinExistence type="predicted"/>
<protein>
    <submittedName>
        <fullName evidence="2">Uncharacterized protein</fullName>
    </submittedName>
</protein>
<reference evidence="2" key="1">
    <citation type="submission" date="2015-04" db="UniProtKB">
        <authorList>
            <consortium name="EnsemblPlants"/>
        </authorList>
    </citation>
    <scope>IDENTIFICATION</scope>
</reference>
<organism evidence="2">
    <name type="scientific">Oryza meridionalis</name>
    <dbReference type="NCBI Taxonomy" id="40149"/>
    <lineage>
        <taxon>Eukaryota</taxon>
        <taxon>Viridiplantae</taxon>
        <taxon>Streptophyta</taxon>
        <taxon>Embryophyta</taxon>
        <taxon>Tracheophyta</taxon>
        <taxon>Spermatophyta</taxon>
        <taxon>Magnoliopsida</taxon>
        <taxon>Liliopsida</taxon>
        <taxon>Poales</taxon>
        <taxon>Poaceae</taxon>
        <taxon>BOP clade</taxon>
        <taxon>Oryzoideae</taxon>
        <taxon>Oryzeae</taxon>
        <taxon>Oryzinae</taxon>
        <taxon>Oryza</taxon>
    </lineage>
</organism>
<evidence type="ECO:0000313" key="3">
    <source>
        <dbReference type="Proteomes" id="UP000008021"/>
    </source>
</evidence>
<name>A0A0E0F406_9ORYZ</name>
<feature type="region of interest" description="Disordered" evidence="1">
    <location>
        <begin position="15"/>
        <end position="47"/>
    </location>
</feature>